<dbReference type="EMBL" id="JACIJK010000003">
    <property type="protein sequence ID" value="MBB5714202.1"/>
    <property type="molecule type" value="Genomic_DNA"/>
</dbReference>
<keyword evidence="1" id="KW-0732">Signal</keyword>
<proteinExistence type="predicted"/>
<comment type="caution">
    <text evidence="2">The sequence shown here is derived from an EMBL/GenBank/DDBJ whole genome shotgun (WGS) entry which is preliminary data.</text>
</comment>
<keyword evidence="3" id="KW-1185">Reference proteome</keyword>
<gene>
    <name evidence="2" type="ORF">FHS94_001033</name>
</gene>
<evidence type="ECO:0000256" key="1">
    <source>
        <dbReference type="SAM" id="SignalP"/>
    </source>
</evidence>
<dbReference type="Proteomes" id="UP000546200">
    <property type="component" value="Unassembled WGS sequence"/>
</dbReference>
<evidence type="ECO:0000313" key="2">
    <source>
        <dbReference type="EMBL" id="MBB5714202.1"/>
    </source>
</evidence>
<sequence length="182" mass="18546">MVRAPLLPRCILTASLLLVACSGNQVPSDRPGDSPGARIGDPAIAAAINAPIMIDPALGQLSNIDAIRPPPAPEPMSIPPDALGMVADKVDPAALAHAPAANGECPRCTAAASALTLAAFAERQRASAACVAVLRYATGWAERLPATLPLPTGARVVEAAGTDVPGCDLRVSALRQRRRPTG</sequence>
<organism evidence="2 3">
    <name type="scientific">Sphingomonas aerophila</name>
    <dbReference type="NCBI Taxonomy" id="1344948"/>
    <lineage>
        <taxon>Bacteria</taxon>
        <taxon>Pseudomonadati</taxon>
        <taxon>Pseudomonadota</taxon>
        <taxon>Alphaproteobacteria</taxon>
        <taxon>Sphingomonadales</taxon>
        <taxon>Sphingomonadaceae</taxon>
        <taxon>Sphingomonas</taxon>
    </lineage>
</organism>
<evidence type="ECO:0000313" key="3">
    <source>
        <dbReference type="Proteomes" id="UP000546200"/>
    </source>
</evidence>
<protein>
    <recommendedName>
        <fullName evidence="4">Lipoprotein</fullName>
    </recommendedName>
</protein>
<feature type="chain" id="PRO_5031084120" description="Lipoprotein" evidence="1">
    <location>
        <begin position="21"/>
        <end position="182"/>
    </location>
</feature>
<name>A0A7W9EV03_9SPHN</name>
<evidence type="ECO:0008006" key="4">
    <source>
        <dbReference type="Google" id="ProtNLM"/>
    </source>
</evidence>
<reference evidence="2 3" key="1">
    <citation type="submission" date="2020-08" db="EMBL/GenBank/DDBJ databases">
        <title>Genomic Encyclopedia of Type Strains, Phase IV (KMG-IV): sequencing the most valuable type-strain genomes for metagenomic binning, comparative biology and taxonomic classification.</title>
        <authorList>
            <person name="Goeker M."/>
        </authorList>
    </citation>
    <scope>NUCLEOTIDE SEQUENCE [LARGE SCALE GENOMIC DNA]</scope>
    <source>
        <strain evidence="2 3">DSM 100044</strain>
    </source>
</reference>
<feature type="signal peptide" evidence="1">
    <location>
        <begin position="1"/>
        <end position="20"/>
    </location>
</feature>
<dbReference type="AlphaFoldDB" id="A0A7W9EV03"/>
<accession>A0A7W9EV03</accession>
<dbReference type="PROSITE" id="PS51257">
    <property type="entry name" value="PROKAR_LIPOPROTEIN"/>
    <property type="match status" value="1"/>
</dbReference>